<evidence type="ECO:0008006" key="4">
    <source>
        <dbReference type="Google" id="ProtNLM"/>
    </source>
</evidence>
<dbReference type="RefSeq" id="WP_184622991.1">
    <property type="nucleotide sequence ID" value="NZ_JACHCC010000002.1"/>
</dbReference>
<evidence type="ECO:0000313" key="2">
    <source>
        <dbReference type="EMBL" id="MBB6498661.1"/>
    </source>
</evidence>
<dbReference type="Pfam" id="PF12412">
    <property type="entry name" value="DUF3667"/>
    <property type="match status" value="1"/>
</dbReference>
<keyword evidence="1" id="KW-0812">Transmembrane</keyword>
<dbReference type="AlphaFoldDB" id="A0A7X0MHB5"/>
<name>A0A7X0MHB5_9SPHI</name>
<feature type="transmembrane region" description="Helical" evidence="1">
    <location>
        <begin position="81"/>
        <end position="99"/>
    </location>
</feature>
<organism evidence="2 3">
    <name type="scientific">Pedobacter cryoconitis</name>
    <dbReference type="NCBI Taxonomy" id="188932"/>
    <lineage>
        <taxon>Bacteria</taxon>
        <taxon>Pseudomonadati</taxon>
        <taxon>Bacteroidota</taxon>
        <taxon>Sphingobacteriia</taxon>
        <taxon>Sphingobacteriales</taxon>
        <taxon>Sphingobacteriaceae</taxon>
        <taxon>Pedobacter</taxon>
    </lineage>
</organism>
<dbReference type="InterPro" id="IPR022134">
    <property type="entry name" value="DUF3667"/>
</dbReference>
<reference evidence="2 3" key="1">
    <citation type="submission" date="2020-08" db="EMBL/GenBank/DDBJ databases">
        <title>Genomic Encyclopedia of Type Strains, Phase IV (KMG-V): Genome sequencing to study the core and pangenomes of soil and plant-associated prokaryotes.</title>
        <authorList>
            <person name="Whitman W."/>
        </authorList>
    </citation>
    <scope>NUCLEOTIDE SEQUENCE [LARGE SCALE GENOMIC DNA]</scope>
    <source>
        <strain evidence="2 3">M2T3</strain>
    </source>
</reference>
<evidence type="ECO:0000313" key="3">
    <source>
        <dbReference type="Proteomes" id="UP000521017"/>
    </source>
</evidence>
<dbReference type="EMBL" id="JACHCC010000002">
    <property type="protein sequence ID" value="MBB6498661.1"/>
    <property type="molecule type" value="Genomic_DNA"/>
</dbReference>
<evidence type="ECO:0000256" key="1">
    <source>
        <dbReference type="SAM" id="Phobius"/>
    </source>
</evidence>
<accession>A0A7X0MHB5</accession>
<proteinExistence type="predicted"/>
<keyword evidence="1" id="KW-0472">Membrane</keyword>
<sequence length="364" mass="42819">MSGKYRLEKNCLNCGHHVEDHYCSHCGQPNLELKEPFWGFIAHSVGHYFHFDSKFFHTLVPLLTKPGQITLDYLAGKRARYIHPVSLYIFVSILYFLIVPHAMEKEKSKEEAKQKVTVMKDSINAHQKDLKDLPDFAGDLITQLEFKNLDLPAQDHMLDSLRKTYSLKPSDSLRKVIKKYDKINAEQKDTTLEVYELRQKSLPAAERDSWIDHQFKKKQIYLNQKKEKDHWDIKEEVKKYQPKQFFLLMPLLAFFIMINFRKNRIYYIDHLVFTIHGMTAFFIVSIVAQPLKKYVFGLSSVTSGVITVLVFAAIVWYMYTGLKLFYKRSVYQTIKKTFTLIILYGITFALSEWVIRSIIKYLMA</sequence>
<feature type="transmembrane region" description="Helical" evidence="1">
    <location>
        <begin position="244"/>
        <end position="260"/>
    </location>
</feature>
<protein>
    <recommendedName>
        <fullName evidence="4">DUF3667 domain-containing protein</fullName>
    </recommendedName>
</protein>
<comment type="caution">
    <text evidence="2">The sequence shown here is derived from an EMBL/GenBank/DDBJ whole genome shotgun (WGS) entry which is preliminary data.</text>
</comment>
<feature type="transmembrane region" description="Helical" evidence="1">
    <location>
        <begin position="266"/>
        <end position="288"/>
    </location>
</feature>
<feature type="transmembrane region" description="Helical" evidence="1">
    <location>
        <begin position="295"/>
        <end position="318"/>
    </location>
</feature>
<keyword evidence="1" id="KW-1133">Transmembrane helix</keyword>
<feature type="transmembrane region" description="Helical" evidence="1">
    <location>
        <begin position="338"/>
        <end position="355"/>
    </location>
</feature>
<gene>
    <name evidence="2" type="ORF">HDF25_000798</name>
</gene>
<dbReference type="Proteomes" id="UP000521017">
    <property type="component" value="Unassembled WGS sequence"/>
</dbReference>